<dbReference type="InterPro" id="IPR036206">
    <property type="entry name" value="ThiamineP_synth_sf"/>
</dbReference>
<dbReference type="RefSeq" id="WP_207881949.1">
    <property type="nucleotide sequence ID" value="NZ_JAFVMF010000013.1"/>
</dbReference>
<dbReference type="EMBL" id="JAFVMF010000013">
    <property type="protein sequence ID" value="MBO1360696.1"/>
    <property type="molecule type" value="Genomic_DNA"/>
</dbReference>
<reference evidence="4 5" key="1">
    <citation type="submission" date="2021-03" db="EMBL/GenBank/DDBJ databases">
        <title>The complete genome sequence of Acetobacter sacchari TBRC 11175.</title>
        <authorList>
            <person name="Charoenyingcharoen P."/>
            <person name="Yukphan P."/>
        </authorList>
    </citation>
    <scope>NUCLEOTIDE SEQUENCE [LARGE SCALE GENOMIC DNA]</scope>
    <source>
        <strain evidence="4 5">TBRC 11175</strain>
    </source>
</reference>
<evidence type="ECO:0000256" key="2">
    <source>
        <dbReference type="ARBA" id="ARBA00022977"/>
    </source>
</evidence>
<comment type="caution">
    <text evidence="4">The sequence shown here is derived from an EMBL/GenBank/DDBJ whole genome shotgun (WGS) entry which is preliminary data.</text>
</comment>
<accession>A0ABS3LXR5</accession>
<dbReference type="CDD" id="cd00564">
    <property type="entry name" value="TMP_TenI"/>
    <property type="match status" value="1"/>
</dbReference>
<evidence type="ECO:0000313" key="4">
    <source>
        <dbReference type="EMBL" id="MBO1360696.1"/>
    </source>
</evidence>
<keyword evidence="5" id="KW-1185">Reference proteome</keyword>
<evidence type="ECO:0000259" key="3">
    <source>
        <dbReference type="Pfam" id="PF02581"/>
    </source>
</evidence>
<keyword evidence="2" id="KW-0784">Thiamine biosynthesis</keyword>
<organism evidence="4 5">
    <name type="scientific">Acetobacter sacchari</name>
    <dbReference type="NCBI Taxonomy" id="2661687"/>
    <lineage>
        <taxon>Bacteria</taxon>
        <taxon>Pseudomonadati</taxon>
        <taxon>Pseudomonadota</taxon>
        <taxon>Alphaproteobacteria</taxon>
        <taxon>Acetobacterales</taxon>
        <taxon>Acetobacteraceae</taxon>
        <taxon>Acetobacter</taxon>
    </lineage>
</organism>
<sequence length="220" mass="22856">MSDRVEQASDETTACELYLVTPVVDDGDAFLPVLERALDTLPTAAVRLRLADLPEDRLKRIVIRLRPPVQDRGVALILDSHPSLALSTGCDGVHVDAEDTATARLIVGNDLQLGAFCGTSRDLAMTAGEAGADYVSFGPFSQASEIASDAELVGWWSAVMELPAVAEVTIDAGGDYAAALQPLAKTADFLALGGDAHALSPWSDPAGVLAALSGVLTTGV</sequence>
<dbReference type="PANTHER" id="PTHR20857">
    <property type="entry name" value="THIAMINE-PHOSPHATE PYROPHOSPHORYLASE"/>
    <property type="match status" value="1"/>
</dbReference>
<feature type="domain" description="Thiamine phosphate synthase/TenI" evidence="3">
    <location>
        <begin position="17"/>
        <end position="166"/>
    </location>
</feature>
<name>A0ABS3LXR5_9PROT</name>
<dbReference type="InterPro" id="IPR022998">
    <property type="entry name" value="ThiamineP_synth_TenI"/>
</dbReference>
<dbReference type="PANTHER" id="PTHR20857:SF15">
    <property type="entry name" value="THIAMINE-PHOSPHATE SYNTHASE"/>
    <property type="match status" value="1"/>
</dbReference>
<dbReference type="Pfam" id="PF02581">
    <property type="entry name" value="TMP-TENI"/>
    <property type="match status" value="1"/>
</dbReference>
<proteinExistence type="predicted"/>
<comment type="pathway">
    <text evidence="1">Cofactor biosynthesis; thiamine diphosphate biosynthesis.</text>
</comment>
<dbReference type="InterPro" id="IPR013785">
    <property type="entry name" value="Aldolase_TIM"/>
</dbReference>
<protein>
    <submittedName>
        <fullName evidence="4">Thiamine phosphate synthase</fullName>
    </submittedName>
</protein>
<gene>
    <name evidence="4" type="ORF">J2D73_12955</name>
</gene>
<evidence type="ECO:0000313" key="5">
    <source>
        <dbReference type="Proteomes" id="UP000664771"/>
    </source>
</evidence>
<dbReference type="Proteomes" id="UP000664771">
    <property type="component" value="Unassembled WGS sequence"/>
</dbReference>
<dbReference type="SUPFAM" id="SSF51391">
    <property type="entry name" value="Thiamin phosphate synthase"/>
    <property type="match status" value="1"/>
</dbReference>
<dbReference type="Gene3D" id="3.20.20.70">
    <property type="entry name" value="Aldolase class I"/>
    <property type="match status" value="1"/>
</dbReference>
<evidence type="ECO:0000256" key="1">
    <source>
        <dbReference type="ARBA" id="ARBA00004948"/>
    </source>
</evidence>